<dbReference type="Pfam" id="PF03453">
    <property type="entry name" value="MoeA_N"/>
    <property type="match status" value="1"/>
</dbReference>
<evidence type="ECO:0000259" key="7">
    <source>
        <dbReference type="SMART" id="SM00852"/>
    </source>
</evidence>
<keyword evidence="6" id="KW-0460">Magnesium</keyword>
<dbReference type="SMART" id="SM00852">
    <property type="entry name" value="MoCF_biosynth"/>
    <property type="match status" value="1"/>
</dbReference>
<dbReference type="RefSeq" id="WP_406700086.1">
    <property type="nucleotide sequence ID" value="NZ_CP155447.1"/>
</dbReference>
<dbReference type="GO" id="GO:0061599">
    <property type="term" value="F:molybdopterin molybdotransferase activity"/>
    <property type="evidence" value="ECO:0007669"/>
    <property type="project" value="UniProtKB-UniRule"/>
</dbReference>
<dbReference type="InterPro" id="IPR005110">
    <property type="entry name" value="MoeA_linker/N"/>
</dbReference>
<gene>
    <name evidence="8" type="primary">glp</name>
    <name evidence="8" type="ORF">V5E97_14720</name>
</gene>
<dbReference type="Gene3D" id="2.170.190.11">
    <property type="entry name" value="Molybdopterin biosynthesis moea protein, domain 3"/>
    <property type="match status" value="1"/>
</dbReference>
<comment type="similarity">
    <text evidence="3 6">Belongs to the MoeA family.</text>
</comment>
<evidence type="ECO:0000256" key="1">
    <source>
        <dbReference type="ARBA" id="ARBA00002901"/>
    </source>
</evidence>
<comment type="pathway">
    <text evidence="2 6">Cofactor biosynthesis; molybdopterin biosynthesis.</text>
</comment>
<reference evidence="8" key="1">
    <citation type="submission" date="2024-05" db="EMBL/GenBank/DDBJ databases">
        <title>Planctomycetes of the genus Singulisphaera possess chitinolytic capabilities.</title>
        <authorList>
            <person name="Ivanova A."/>
        </authorList>
    </citation>
    <scope>NUCLEOTIDE SEQUENCE</scope>
    <source>
        <strain evidence="8">Ch08T</strain>
    </source>
</reference>
<dbReference type="NCBIfam" id="TIGR00177">
    <property type="entry name" value="molyb_syn"/>
    <property type="match status" value="1"/>
</dbReference>
<dbReference type="PANTHER" id="PTHR10192:SF19">
    <property type="entry name" value="MOLYBDOPTERIN BIOSYNTHESIS PROTEIN MJ0666-RELATED"/>
    <property type="match status" value="1"/>
</dbReference>
<dbReference type="Gene3D" id="3.40.980.10">
    <property type="entry name" value="MoaB/Mog-like domain"/>
    <property type="match status" value="1"/>
</dbReference>
<feature type="domain" description="MoaB/Mog" evidence="7">
    <location>
        <begin position="201"/>
        <end position="338"/>
    </location>
</feature>
<evidence type="ECO:0000256" key="2">
    <source>
        <dbReference type="ARBA" id="ARBA00005046"/>
    </source>
</evidence>
<keyword evidence="4 6" id="KW-0501">Molybdenum cofactor biosynthesis</keyword>
<evidence type="ECO:0000256" key="5">
    <source>
        <dbReference type="ARBA" id="ARBA00047317"/>
    </source>
</evidence>
<dbReference type="NCBIfam" id="NF045515">
    <property type="entry name" value="Glp_gephyrin"/>
    <property type="match status" value="1"/>
</dbReference>
<sequence>MGEPETFTRTMRHDPRMQGFQNRAQVEDVIALISRKIQRLGTGPVALRDAASRVLGEEIRAGAPVPAFDRAAMDGYALRGLETVGATAQSPALFRCVGEARPGLLSNLTVGPGETIQITTGSAIPKGADTVVRVESTQRTGQTIRVFEAAATGRHVGKIGEDIEAGTLVLSAGRVLRPQDLGVLSAVGAGSVNVVHRPQVAVIITGDELVRAGNRPSDYQIADMNSDMLSALIVRDGGVPRVVGPLPDDRDRIRAEIVEASTWANIVLVSGGTSVGPEDHIPGIVAELGELAVHGVALRPAGPTGLGFIGQAAVVLLPGNPVSCFCAYDFFAGPIIRLQGGRPRNWPYRSRSLPLAHPLDSLAGRVDYVRVKVDQERVEPLATSGASILSSTTRADGFVVIPANLAGYPSDALVTVWLYDLFPPSD</sequence>
<dbReference type="SUPFAM" id="SSF63867">
    <property type="entry name" value="MoeA C-terminal domain-like"/>
    <property type="match status" value="1"/>
</dbReference>
<evidence type="ECO:0000256" key="4">
    <source>
        <dbReference type="ARBA" id="ARBA00023150"/>
    </source>
</evidence>
<comment type="function">
    <text evidence="1 6">Catalyzes the insertion of molybdate into adenylated molybdopterin with the concomitant release of AMP.</text>
</comment>
<evidence type="ECO:0000313" key="8">
    <source>
        <dbReference type="EMBL" id="XBH07243.1"/>
    </source>
</evidence>
<dbReference type="InterPro" id="IPR038987">
    <property type="entry name" value="MoeA-like"/>
</dbReference>
<organism evidence="8">
    <name type="scientific">Singulisphaera sp. Ch08</name>
    <dbReference type="NCBI Taxonomy" id="3120278"/>
    <lineage>
        <taxon>Bacteria</taxon>
        <taxon>Pseudomonadati</taxon>
        <taxon>Planctomycetota</taxon>
        <taxon>Planctomycetia</taxon>
        <taxon>Isosphaerales</taxon>
        <taxon>Isosphaeraceae</taxon>
        <taxon>Singulisphaera</taxon>
    </lineage>
</organism>
<accession>A0AAU7CQF5</accession>
<dbReference type="SUPFAM" id="SSF53218">
    <property type="entry name" value="Molybdenum cofactor biosynthesis proteins"/>
    <property type="match status" value="1"/>
</dbReference>
<comment type="catalytic activity">
    <reaction evidence="5">
        <text>adenylyl-molybdopterin + molybdate = Mo-molybdopterin + AMP + H(+)</text>
        <dbReference type="Rhea" id="RHEA:35047"/>
        <dbReference type="ChEBI" id="CHEBI:15378"/>
        <dbReference type="ChEBI" id="CHEBI:36264"/>
        <dbReference type="ChEBI" id="CHEBI:62727"/>
        <dbReference type="ChEBI" id="CHEBI:71302"/>
        <dbReference type="ChEBI" id="CHEBI:456215"/>
        <dbReference type="EC" id="2.10.1.1"/>
    </reaction>
</comment>
<dbReference type="AlphaFoldDB" id="A0AAU7CQF5"/>
<protein>
    <recommendedName>
        <fullName evidence="6">Molybdopterin molybdenumtransferase</fullName>
        <ecNumber evidence="6">2.10.1.1</ecNumber>
    </recommendedName>
</protein>
<dbReference type="InterPro" id="IPR005111">
    <property type="entry name" value="MoeA_C_domain_IV"/>
</dbReference>
<proteinExistence type="inferred from homology"/>
<dbReference type="Pfam" id="PF03454">
    <property type="entry name" value="MoeA_C"/>
    <property type="match status" value="1"/>
</dbReference>
<keyword evidence="6" id="KW-0500">Molybdenum</keyword>
<dbReference type="InterPro" id="IPR036135">
    <property type="entry name" value="MoeA_linker/N_sf"/>
</dbReference>
<dbReference type="GO" id="GO:0006777">
    <property type="term" value="P:Mo-molybdopterin cofactor biosynthetic process"/>
    <property type="evidence" value="ECO:0007669"/>
    <property type="project" value="UniProtKB-UniRule"/>
</dbReference>
<evidence type="ECO:0000256" key="6">
    <source>
        <dbReference type="RuleBase" id="RU365090"/>
    </source>
</evidence>
<dbReference type="GO" id="GO:0046872">
    <property type="term" value="F:metal ion binding"/>
    <property type="evidence" value="ECO:0007669"/>
    <property type="project" value="UniProtKB-UniRule"/>
</dbReference>
<dbReference type="EC" id="2.10.1.1" evidence="6"/>
<keyword evidence="6" id="KW-0479">Metal-binding</keyword>
<dbReference type="CDD" id="cd00887">
    <property type="entry name" value="MoeA"/>
    <property type="match status" value="1"/>
</dbReference>
<dbReference type="SUPFAM" id="SSF63882">
    <property type="entry name" value="MoeA N-terminal region -like"/>
    <property type="match status" value="1"/>
</dbReference>
<dbReference type="Gene3D" id="2.40.340.10">
    <property type="entry name" value="MoeA, C-terminal, domain IV"/>
    <property type="match status" value="1"/>
</dbReference>
<dbReference type="InterPro" id="IPR001453">
    <property type="entry name" value="MoaB/Mog_dom"/>
</dbReference>
<dbReference type="Gene3D" id="3.90.105.10">
    <property type="entry name" value="Molybdopterin biosynthesis moea protein, domain 2"/>
    <property type="match status" value="1"/>
</dbReference>
<dbReference type="InterPro" id="IPR036425">
    <property type="entry name" value="MoaB/Mog-like_dom_sf"/>
</dbReference>
<dbReference type="Pfam" id="PF00994">
    <property type="entry name" value="MoCF_biosynth"/>
    <property type="match status" value="1"/>
</dbReference>
<dbReference type="PANTHER" id="PTHR10192">
    <property type="entry name" value="MOLYBDOPTERIN BIOSYNTHESIS PROTEIN"/>
    <property type="match status" value="1"/>
</dbReference>
<dbReference type="InterPro" id="IPR036688">
    <property type="entry name" value="MoeA_C_domain_IV_sf"/>
</dbReference>
<dbReference type="EMBL" id="CP155447">
    <property type="protein sequence ID" value="XBH07243.1"/>
    <property type="molecule type" value="Genomic_DNA"/>
</dbReference>
<evidence type="ECO:0000256" key="3">
    <source>
        <dbReference type="ARBA" id="ARBA00010763"/>
    </source>
</evidence>
<comment type="cofactor">
    <cofactor evidence="6">
        <name>Mg(2+)</name>
        <dbReference type="ChEBI" id="CHEBI:18420"/>
    </cofactor>
</comment>
<dbReference type="GO" id="GO:0005737">
    <property type="term" value="C:cytoplasm"/>
    <property type="evidence" value="ECO:0007669"/>
    <property type="project" value="TreeGrafter"/>
</dbReference>
<keyword evidence="6" id="KW-0808">Transferase</keyword>
<name>A0AAU7CQF5_9BACT</name>